<sequence>MSSRGNDVGEPSQSSKVSTFILLERHKPALSCQAAPSPRKARDMEEALGREEPFTVCSYPVFLSVSKASTLEDSALALDSLDLQRPLKAHWRLQWLLWKT</sequence>
<protein>
    <submittedName>
        <fullName evidence="1">RCG59539</fullName>
    </submittedName>
</protein>
<evidence type="ECO:0000313" key="2">
    <source>
        <dbReference type="Proteomes" id="UP000234681"/>
    </source>
</evidence>
<accession>A6HR36</accession>
<organism evidence="1 2">
    <name type="scientific">Rattus norvegicus</name>
    <name type="common">Rat</name>
    <dbReference type="NCBI Taxonomy" id="10116"/>
    <lineage>
        <taxon>Eukaryota</taxon>
        <taxon>Metazoa</taxon>
        <taxon>Chordata</taxon>
        <taxon>Craniata</taxon>
        <taxon>Vertebrata</taxon>
        <taxon>Euteleostomi</taxon>
        <taxon>Mammalia</taxon>
        <taxon>Eutheria</taxon>
        <taxon>Euarchontoglires</taxon>
        <taxon>Glires</taxon>
        <taxon>Rodentia</taxon>
        <taxon>Myomorpha</taxon>
        <taxon>Muroidea</taxon>
        <taxon>Muridae</taxon>
        <taxon>Murinae</taxon>
        <taxon>Rattus</taxon>
    </lineage>
</organism>
<reference evidence="1 2" key="1">
    <citation type="submission" date="2005-09" db="EMBL/GenBank/DDBJ databases">
        <authorList>
            <person name="Mural R.J."/>
            <person name="Li P.W."/>
            <person name="Adams M.D."/>
            <person name="Amanatides P.G."/>
            <person name="Baden-Tillson H."/>
            <person name="Barnstead M."/>
            <person name="Chin S.H."/>
            <person name="Dew I."/>
            <person name="Evans C.A."/>
            <person name="Ferriera S."/>
            <person name="Flanigan M."/>
            <person name="Fosler C."/>
            <person name="Glodek A."/>
            <person name="Gu Z."/>
            <person name="Holt R.A."/>
            <person name="Jennings D."/>
            <person name="Kraft C.L."/>
            <person name="Lu F."/>
            <person name="Nguyen T."/>
            <person name="Nusskern D.R."/>
            <person name="Pfannkoch C.M."/>
            <person name="Sitter C."/>
            <person name="Sutton G.G."/>
            <person name="Venter J.C."/>
            <person name="Wang Z."/>
            <person name="Woodage T."/>
            <person name="Zheng X.H."/>
            <person name="Zhong F."/>
        </authorList>
    </citation>
    <scope>NUCLEOTIDE SEQUENCE [LARGE SCALE GENOMIC DNA]</scope>
    <source>
        <strain>BN</strain>
        <strain evidence="2">Sprague-Dawley</strain>
    </source>
</reference>
<dbReference type="EMBL" id="CH473950">
    <property type="protein sequence ID" value="EDM16386.1"/>
    <property type="molecule type" value="Genomic_DNA"/>
</dbReference>
<name>A6HR36_RAT</name>
<evidence type="ECO:0000313" key="1">
    <source>
        <dbReference type="EMBL" id="EDM16386.1"/>
    </source>
</evidence>
<proteinExistence type="predicted"/>
<dbReference type="Proteomes" id="UP000234681">
    <property type="component" value="Chromosome 7"/>
</dbReference>
<gene>
    <name evidence="1" type="ORF">rCG_59539</name>
</gene>
<dbReference type="AlphaFoldDB" id="A6HR36"/>